<dbReference type="SUPFAM" id="SSF55729">
    <property type="entry name" value="Acyl-CoA N-acyltransferases (Nat)"/>
    <property type="match status" value="1"/>
</dbReference>
<dbReference type="STRING" id="1648404.CP97_11005"/>
<evidence type="ECO:0000313" key="2">
    <source>
        <dbReference type="Proteomes" id="UP000059113"/>
    </source>
</evidence>
<dbReference type="AlphaFoldDB" id="A0A0H4VDM6"/>
<protein>
    <submittedName>
        <fullName evidence="1">Acetyltransferase-like protein</fullName>
    </submittedName>
</protein>
<dbReference type="PATRIC" id="fig|1648404.4.peg.2290"/>
<gene>
    <name evidence="1" type="ORF">CP97_11005</name>
</gene>
<dbReference type="OrthoDB" id="9815099at2"/>
<dbReference type="Pfam" id="PF13527">
    <property type="entry name" value="Acetyltransf_9"/>
    <property type="match status" value="1"/>
</dbReference>
<keyword evidence="1" id="KW-0808">Transferase</keyword>
<dbReference type="InterPro" id="IPR016181">
    <property type="entry name" value="Acyl_CoA_acyltransferase"/>
</dbReference>
<evidence type="ECO:0000313" key="1">
    <source>
        <dbReference type="EMBL" id="AKQ42445.1"/>
    </source>
</evidence>
<dbReference type="Proteomes" id="UP000059113">
    <property type="component" value="Chromosome"/>
</dbReference>
<dbReference type="GO" id="GO:0016740">
    <property type="term" value="F:transferase activity"/>
    <property type="evidence" value="ECO:0007669"/>
    <property type="project" value="UniProtKB-KW"/>
</dbReference>
<dbReference type="Gene3D" id="3.40.630.30">
    <property type="match status" value="1"/>
</dbReference>
<proteinExistence type="predicted"/>
<organism evidence="1 2">
    <name type="scientific">Aurantiacibacter atlanticus</name>
    <dbReference type="NCBI Taxonomy" id="1648404"/>
    <lineage>
        <taxon>Bacteria</taxon>
        <taxon>Pseudomonadati</taxon>
        <taxon>Pseudomonadota</taxon>
        <taxon>Alphaproteobacteria</taxon>
        <taxon>Sphingomonadales</taxon>
        <taxon>Erythrobacteraceae</taxon>
        <taxon>Aurantiacibacter</taxon>
    </lineage>
</organism>
<reference evidence="1 2" key="1">
    <citation type="journal article" date="2015" name="Int. J. Syst. Evol. Microbiol.">
        <title>Erythrobacter atlanticus sp. nov., a bacterium from ocean sediment able to degrade polycyclic aromatic hydrocarbons.</title>
        <authorList>
            <person name="Zhuang L."/>
            <person name="Liu Y."/>
            <person name="Wang L."/>
            <person name="Wang W."/>
            <person name="Shao Z."/>
        </authorList>
    </citation>
    <scope>NUCLEOTIDE SEQUENCE [LARGE SCALE GENOMIC DNA]</scope>
    <source>
        <strain evidence="2">s21-N3</strain>
    </source>
</reference>
<keyword evidence="2" id="KW-1185">Reference proteome</keyword>
<dbReference type="EMBL" id="CP011310">
    <property type="protein sequence ID" value="AKQ42445.1"/>
    <property type="molecule type" value="Genomic_DNA"/>
</dbReference>
<name>A0A0H4VDM6_9SPHN</name>
<sequence>MTDTATATLIPLAQVNPAMIDELLDRAFGSDRHRRTAYKVREGTEWLPALSFGALDTEEMLVGTIQVWPLALTDETGRRHPILMVGPVAVVPERQSEGFGHVLMAAMADALDPAARLPQLLIGDPEYYERFGFFSGPTQKWALPGPFERHRLLVRADNPAILPEVGTLGPWIG</sequence>
<accession>A0A0H4VDM6</accession>
<reference evidence="2" key="2">
    <citation type="submission" date="2015-04" db="EMBL/GenBank/DDBJ databases">
        <title>The complete genome sequence of Erythrobacter sp. s21-N3.</title>
        <authorList>
            <person name="Zhuang L."/>
            <person name="Liu Y."/>
            <person name="Shao Z."/>
        </authorList>
    </citation>
    <scope>NUCLEOTIDE SEQUENCE [LARGE SCALE GENOMIC DNA]</scope>
    <source>
        <strain evidence="2">s21-N3</strain>
    </source>
</reference>
<dbReference type="RefSeq" id="WP_048885978.1">
    <property type="nucleotide sequence ID" value="NZ_CP011310.1"/>
</dbReference>
<dbReference type="KEGG" id="ery:CP97_11005"/>